<gene>
    <name evidence="2" type="ORF">FQU76_09245</name>
</gene>
<dbReference type="Proteomes" id="UP000320580">
    <property type="component" value="Chromosome"/>
</dbReference>
<proteinExistence type="predicted"/>
<organism evidence="2 3">
    <name type="scientific">Streptomyces qinzhouensis</name>
    <dbReference type="NCBI Taxonomy" id="2599401"/>
    <lineage>
        <taxon>Bacteria</taxon>
        <taxon>Bacillati</taxon>
        <taxon>Actinomycetota</taxon>
        <taxon>Actinomycetes</taxon>
        <taxon>Kitasatosporales</taxon>
        <taxon>Streptomycetaceae</taxon>
        <taxon>Streptomyces</taxon>
    </lineage>
</organism>
<protein>
    <submittedName>
        <fullName evidence="2">Uncharacterized protein</fullName>
    </submittedName>
</protein>
<evidence type="ECO:0000313" key="3">
    <source>
        <dbReference type="Proteomes" id="UP000320580"/>
    </source>
</evidence>
<dbReference type="AlphaFoldDB" id="A0A5B8J5W2"/>
<feature type="compositionally biased region" description="Basic residues" evidence="1">
    <location>
        <begin position="31"/>
        <end position="45"/>
    </location>
</feature>
<name>A0A5B8J5W2_9ACTN</name>
<accession>A0A5B8J5W2</accession>
<sequence length="73" mass="7608">MSSLSPSASDVVRGCGGLHGPTIGRTSWPHVPRRVGTRCLHGKRSRQVEGSSGTLNLPLRGDPEPPAGGGRRP</sequence>
<dbReference type="EMBL" id="CP042266">
    <property type="protein sequence ID" value="QDY76687.1"/>
    <property type="molecule type" value="Genomic_DNA"/>
</dbReference>
<evidence type="ECO:0000313" key="2">
    <source>
        <dbReference type="EMBL" id="QDY76687.1"/>
    </source>
</evidence>
<keyword evidence="3" id="KW-1185">Reference proteome</keyword>
<evidence type="ECO:0000256" key="1">
    <source>
        <dbReference type="SAM" id="MobiDB-lite"/>
    </source>
</evidence>
<dbReference type="KEGG" id="sqz:FQU76_09245"/>
<feature type="region of interest" description="Disordered" evidence="1">
    <location>
        <begin position="1"/>
        <end position="73"/>
    </location>
</feature>
<reference evidence="2 3" key="1">
    <citation type="submission" date="2019-07" db="EMBL/GenBank/DDBJ databases">
        <authorList>
            <person name="Zhu P."/>
        </authorList>
    </citation>
    <scope>NUCLEOTIDE SEQUENCE [LARGE SCALE GENOMIC DNA]</scope>
    <source>
        <strain evidence="2 3">SSL-25</strain>
    </source>
</reference>